<proteinExistence type="predicted"/>
<sequence length="899" mass="102701">MFTKFLPDGRDPELYELLERNWDITRHWFTAALLARAFLFQQFLNKAVSEKATLGNDLRRRWLLAQIQPKIIFGTDILNTLTQLIGGISNIADIETTLSQIWEAVTTLICRLDPSLESSDKRPSLFVIIDEAQDGVTQLPDAFMSGVQAPQDIKRKKRPVLRQLLFTLTSALEKTAENVDVTHIVTGTGISKEMLEDAVSSATYKEQSIAFVPDYNTGGFDHIEDQKSYIAHYLGEGFPQSQIGKPLCSRMWHWLRGRYRFTTEFLSLIIEDAFRNPDALLNAYIYEFGRFHPTDHGKNLSSSDGISSSYSFPFSALQFDKVLDKRDGREKIDNIDAIAYPFFMRSVISGGPLGQDEQDFIEWGIARWRYSTEKSTYKCTISEPLVLLAAAFRISLKDGTPLYKRLTAYIDTNSTGQNHNGFETYLTYFFARTFGRGERLGAVFDLQDCAEKTLGDYDATLVSLYRLDDDSPLEEYPIILFPGRDNPGSAESIEGEDVGPADGSYVRDCGPVHIPGSLAEHAKDHADTARWMHHRTRTAFCYPAPKTGPDLIFVLRLTKPHESQIYYIWVVVQAKFYRAHKSPNMKARDLKDAIRSVTPERFCMDEGDTEDPHERDELKEQNINLEHLGNRQKILEAMTDLTNREPSTGPYGVLRVVASFPQNAKFSLAPEAQTTADRYPLASLNREYLMRRLQHISPTRYLARKDEEDTRARRTNPRASLPPINPKTTQRLGKITLWTKEKSKVSIKAANMTHIQDQIEYIRIYGEWKWIPPANWRINGKEYKDTLSEFLYDVLRGRYSIRHDSSDARVVEDREEIVQKLVKRVNDGNGKDPEYDDRVLALSQHLNDEGENIFGGDVTMEEVNTPKDVEMEDATNEGMEGVEATETGRRNLKRKKRPD</sequence>
<accession>A0ABR1J9R2</accession>
<dbReference type="EMBL" id="JBANRG010000029">
    <property type="protein sequence ID" value="KAK7452134.1"/>
    <property type="molecule type" value="Genomic_DNA"/>
</dbReference>
<feature type="compositionally biased region" description="Basic residues" evidence="1">
    <location>
        <begin position="890"/>
        <end position="899"/>
    </location>
</feature>
<dbReference type="Proteomes" id="UP001498398">
    <property type="component" value="Unassembled WGS sequence"/>
</dbReference>
<feature type="region of interest" description="Disordered" evidence="1">
    <location>
        <begin position="871"/>
        <end position="899"/>
    </location>
</feature>
<evidence type="ECO:0000256" key="1">
    <source>
        <dbReference type="SAM" id="MobiDB-lite"/>
    </source>
</evidence>
<feature type="region of interest" description="Disordered" evidence="1">
    <location>
        <begin position="704"/>
        <end position="726"/>
    </location>
</feature>
<protein>
    <submittedName>
        <fullName evidence="2">Uncharacterized protein</fullName>
    </submittedName>
</protein>
<keyword evidence="3" id="KW-1185">Reference proteome</keyword>
<organism evidence="2 3">
    <name type="scientific">Marasmiellus scandens</name>
    <dbReference type="NCBI Taxonomy" id="2682957"/>
    <lineage>
        <taxon>Eukaryota</taxon>
        <taxon>Fungi</taxon>
        <taxon>Dikarya</taxon>
        <taxon>Basidiomycota</taxon>
        <taxon>Agaricomycotina</taxon>
        <taxon>Agaricomycetes</taxon>
        <taxon>Agaricomycetidae</taxon>
        <taxon>Agaricales</taxon>
        <taxon>Marasmiineae</taxon>
        <taxon>Omphalotaceae</taxon>
        <taxon>Marasmiellus</taxon>
    </lineage>
</organism>
<name>A0ABR1J9R2_9AGAR</name>
<reference evidence="2 3" key="1">
    <citation type="submission" date="2024-01" db="EMBL/GenBank/DDBJ databases">
        <title>A draft genome for the cacao thread blight pathogen Marasmiellus scandens.</title>
        <authorList>
            <person name="Baruah I.K."/>
            <person name="Leung J."/>
            <person name="Bukari Y."/>
            <person name="Amoako-Attah I."/>
            <person name="Meinhardt L.W."/>
            <person name="Bailey B.A."/>
            <person name="Cohen S.P."/>
        </authorList>
    </citation>
    <scope>NUCLEOTIDE SEQUENCE [LARGE SCALE GENOMIC DNA]</scope>
    <source>
        <strain evidence="2 3">GH-19</strain>
    </source>
</reference>
<evidence type="ECO:0000313" key="2">
    <source>
        <dbReference type="EMBL" id="KAK7452134.1"/>
    </source>
</evidence>
<evidence type="ECO:0000313" key="3">
    <source>
        <dbReference type="Proteomes" id="UP001498398"/>
    </source>
</evidence>
<comment type="caution">
    <text evidence="2">The sequence shown here is derived from an EMBL/GenBank/DDBJ whole genome shotgun (WGS) entry which is preliminary data.</text>
</comment>
<gene>
    <name evidence="2" type="ORF">VKT23_012239</name>
</gene>